<dbReference type="Pfam" id="PF13671">
    <property type="entry name" value="AAA_33"/>
    <property type="match status" value="1"/>
</dbReference>
<gene>
    <name evidence="2" type="ORF">AC529_04445</name>
</gene>
<evidence type="ECO:0000259" key="1">
    <source>
        <dbReference type="Pfam" id="PF00149"/>
    </source>
</evidence>
<organism evidence="2 3">
    <name type="scientific">Thermobifida cellulosilytica TB100</name>
    <dbReference type="NCBI Taxonomy" id="665004"/>
    <lineage>
        <taxon>Bacteria</taxon>
        <taxon>Bacillati</taxon>
        <taxon>Actinomycetota</taxon>
        <taxon>Actinomycetes</taxon>
        <taxon>Streptosporangiales</taxon>
        <taxon>Nocardiopsidaceae</taxon>
        <taxon>Thermobifida</taxon>
    </lineage>
</organism>
<dbReference type="STRING" id="665004.AC529_04445"/>
<comment type="caution">
    <text evidence="2">The sequence shown here is derived from an EMBL/GenBank/DDBJ whole genome shotgun (WGS) entry which is preliminary data.</text>
</comment>
<dbReference type="Gene3D" id="3.40.50.300">
    <property type="entry name" value="P-loop containing nucleotide triphosphate hydrolases"/>
    <property type="match status" value="1"/>
</dbReference>
<dbReference type="CDD" id="cd07423">
    <property type="entry name" value="MPP_Prp_like"/>
    <property type="match status" value="1"/>
</dbReference>
<name>A0A147KKQ1_THECS</name>
<sequence>MTRVLDLPAAGLVLLVGVSGAGKSTFAARHFRPTQVVSSDRCRAMVSDDENDQSATADAFELLHSVVDRRLRRGLLTVVDATNLHPHPRQELRRIAKKHCLPTAAVVLDLPADLIRERTRNRSDRVIDDDVTARQLHDLRRALRQLDQEKYRALHVLRTPEEVDAAVVRLVPLRCDRSDLRGPFDIIGDVHGCRAELEELLHRLGYRLRRDGQGRAVGAHHPDRTAVFVGDLVDRGPDSPGVLRLVMGMVADGDALCVMGNHENRLVRALRGRATRLSYGLQETLDQLGAETEEFRDRVLSFCAGLVDHYVLDGGNLVVAHAGLKEEYHGRSSGRVRAFALYGETTGEVDDYGLPVRLPWARDYRGRAVVVHGHVPASDTMWVNNTLCVDTGCVFGGKLTALRYPEREIVDVPAERVWYDRGRPLEPRS</sequence>
<dbReference type="InterPro" id="IPR004843">
    <property type="entry name" value="Calcineurin-like_PHP"/>
</dbReference>
<dbReference type="InterPro" id="IPR050126">
    <property type="entry name" value="Ap4A_hydrolase"/>
</dbReference>
<dbReference type="InterPro" id="IPR041780">
    <property type="entry name" value="MPP_PrpE-like"/>
</dbReference>
<dbReference type="GO" id="GO:0016791">
    <property type="term" value="F:phosphatase activity"/>
    <property type="evidence" value="ECO:0007669"/>
    <property type="project" value="TreeGrafter"/>
</dbReference>
<dbReference type="PANTHER" id="PTHR42850:SF7">
    <property type="entry name" value="BIS(5'-NUCLEOSYL)-TETRAPHOSPHATASE PRPE [ASYMMETRICAL]"/>
    <property type="match status" value="1"/>
</dbReference>
<dbReference type="PATRIC" id="fig|665004.4.peg.2793"/>
<dbReference type="Pfam" id="PF00149">
    <property type="entry name" value="Metallophos"/>
    <property type="match status" value="1"/>
</dbReference>
<dbReference type="EMBL" id="LGEM01000019">
    <property type="protein sequence ID" value="KUP97900.1"/>
    <property type="molecule type" value="Genomic_DNA"/>
</dbReference>
<dbReference type="AlphaFoldDB" id="A0A147KKQ1"/>
<dbReference type="GO" id="GO:0005737">
    <property type="term" value="C:cytoplasm"/>
    <property type="evidence" value="ECO:0007669"/>
    <property type="project" value="TreeGrafter"/>
</dbReference>
<dbReference type="SUPFAM" id="SSF56300">
    <property type="entry name" value="Metallo-dependent phosphatases"/>
    <property type="match status" value="1"/>
</dbReference>
<dbReference type="Proteomes" id="UP000074382">
    <property type="component" value="Unassembled WGS sequence"/>
</dbReference>
<dbReference type="Gene3D" id="3.60.21.10">
    <property type="match status" value="1"/>
</dbReference>
<dbReference type="OrthoDB" id="9807890at2"/>
<dbReference type="PANTHER" id="PTHR42850">
    <property type="entry name" value="METALLOPHOSPHOESTERASE"/>
    <property type="match status" value="1"/>
</dbReference>
<reference evidence="3" key="1">
    <citation type="journal article" date="2017" name="Acta Aliment.">
        <title>Plant polysaccharide degrading enzyme system of Thermpbifida cellulosilytica TB100 revealed by de novo genome project data.</title>
        <authorList>
            <person name="Toth A."/>
            <person name="Baka E."/>
            <person name="Luzics S."/>
            <person name="Bata-Vidacs I."/>
            <person name="Nagy I."/>
            <person name="Balint B."/>
            <person name="Herceg R."/>
            <person name="Olasz F."/>
            <person name="Wilk T."/>
            <person name="Nagy T."/>
            <person name="Kriszt B."/>
            <person name="Nagy I."/>
            <person name="Kukolya J."/>
        </authorList>
    </citation>
    <scope>NUCLEOTIDE SEQUENCE [LARGE SCALE GENOMIC DNA]</scope>
    <source>
        <strain evidence="3">TB100</strain>
    </source>
</reference>
<keyword evidence="3" id="KW-1185">Reference proteome</keyword>
<dbReference type="SUPFAM" id="SSF52540">
    <property type="entry name" value="P-loop containing nucleoside triphosphate hydrolases"/>
    <property type="match status" value="1"/>
</dbReference>
<protein>
    <submittedName>
        <fullName evidence="2">Phosphatase</fullName>
    </submittedName>
</protein>
<dbReference type="InterPro" id="IPR029052">
    <property type="entry name" value="Metallo-depent_PP-like"/>
</dbReference>
<accession>A0A147KKQ1</accession>
<dbReference type="InterPro" id="IPR027417">
    <property type="entry name" value="P-loop_NTPase"/>
</dbReference>
<evidence type="ECO:0000313" key="2">
    <source>
        <dbReference type="EMBL" id="KUP97900.1"/>
    </source>
</evidence>
<feature type="domain" description="Calcineurin-like phosphoesterase" evidence="1">
    <location>
        <begin position="183"/>
        <end position="378"/>
    </location>
</feature>
<proteinExistence type="predicted"/>
<evidence type="ECO:0000313" key="3">
    <source>
        <dbReference type="Proteomes" id="UP000074382"/>
    </source>
</evidence>